<organism evidence="3">
    <name type="scientific">Chloropicon roscoffensis</name>
    <dbReference type="NCBI Taxonomy" id="1461544"/>
    <lineage>
        <taxon>Eukaryota</taxon>
        <taxon>Viridiplantae</taxon>
        <taxon>Chlorophyta</taxon>
        <taxon>Chloropicophyceae</taxon>
        <taxon>Chloropicales</taxon>
        <taxon>Chloropicaceae</taxon>
        <taxon>Chloropicon</taxon>
    </lineage>
</organism>
<dbReference type="Pfam" id="PF07223">
    <property type="entry name" value="DUF1421"/>
    <property type="match status" value="1"/>
</dbReference>
<dbReference type="PANTHER" id="PTHR31805:SF14">
    <property type="entry name" value="RECEPTOR-LIKE KINASE, PUTATIVE (DUF1421)-RELATED"/>
    <property type="match status" value="1"/>
</dbReference>
<protein>
    <recommendedName>
        <fullName evidence="2">DUF1421 domain-containing protein</fullName>
    </recommendedName>
</protein>
<dbReference type="AlphaFoldDB" id="A0A7S3CDR1"/>
<dbReference type="EMBL" id="HBHZ01008427">
    <property type="protein sequence ID" value="CAE0193433.1"/>
    <property type="molecule type" value="Transcribed_RNA"/>
</dbReference>
<evidence type="ECO:0000259" key="2">
    <source>
        <dbReference type="Pfam" id="PF07223"/>
    </source>
</evidence>
<feature type="compositionally biased region" description="Pro residues" evidence="1">
    <location>
        <begin position="14"/>
        <end position="23"/>
    </location>
</feature>
<reference evidence="3" key="1">
    <citation type="submission" date="2021-01" db="EMBL/GenBank/DDBJ databases">
        <authorList>
            <person name="Corre E."/>
            <person name="Pelletier E."/>
            <person name="Niang G."/>
            <person name="Scheremetjew M."/>
            <person name="Finn R."/>
            <person name="Kale V."/>
            <person name="Holt S."/>
            <person name="Cochrane G."/>
            <person name="Meng A."/>
            <person name="Brown T."/>
            <person name="Cohen L."/>
        </authorList>
    </citation>
    <scope>NUCLEOTIDE SEQUENCE</scope>
    <source>
        <strain evidence="3">RCC1871</strain>
    </source>
</reference>
<sequence length="132" mass="13962">MPPPQQPGFQAYGAPPPPPPRHQPAPQYHPGLPAPVLPPPPAYGAPPPPAARPPPGPPPPPRQDPSSGGQVSSSRVPIERVVEDVAAMGFAKHQVFLAVRRLTESGEAVDLNKVLDSLMRSGGESRPPQNYY</sequence>
<name>A0A7S3CDR1_9CHLO</name>
<evidence type="ECO:0000256" key="1">
    <source>
        <dbReference type="SAM" id="MobiDB-lite"/>
    </source>
</evidence>
<feature type="compositionally biased region" description="Polar residues" evidence="1">
    <location>
        <begin position="64"/>
        <end position="75"/>
    </location>
</feature>
<feature type="region of interest" description="Disordered" evidence="1">
    <location>
        <begin position="1"/>
        <end position="77"/>
    </location>
</feature>
<feature type="domain" description="DUF1421" evidence="2">
    <location>
        <begin position="81"/>
        <end position="120"/>
    </location>
</feature>
<dbReference type="InterPro" id="IPR010820">
    <property type="entry name" value="DUF1421"/>
</dbReference>
<dbReference type="PANTHER" id="PTHR31805">
    <property type="entry name" value="RECEPTOR-LIKE KINASE, PUTATIVE (DUF1421)-RELATED"/>
    <property type="match status" value="1"/>
</dbReference>
<feature type="compositionally biased region" description="Pro residues" evidence="1">
    <location>
        <begin position="32"/>
        <end position="63"/>
    </location>
</feature>
<evidence type="ECO:0000313" key="3">
    <source>
        <dbReference type="EMBL" id="CAE0193433.1"/>
    </source>
</evidence>
<accession>A0A7S3CDR1</accession>
<gene>
    <name evidence="3" type="ORF">CROS1456_LOCUS6523</name>
</gene>
<proteinExistence type="predicted"/>